<reference evidence="4" key="1">
    <citation type="journal article" date="2010" name="Genome Biol.">
        <title>Genome sequence of the necrotrophic plant pathogen Pythium ultimum reveals original pathogenicity mechanisms and effector repertoire.</title>
        <authorList>
            <person name="Levesque C.A."/>
            <person name="Brouwer H."/>
            <person name="Cano L."/>
            <person name="Hamilton J.P."/>
            <person name="Holt C."/>
            <person name="Huitema E."/>
            <person name="Raffaele S."/>
            <person name="Robideau G.P."/>
            <person name="Thines M."/>
            <person name="Win J."/>
            <person name="Zerillo M.M."/>
            <person name="Beakes G.W."/>
            <person name="Boore J.L."/>
            <person name="Busam D."/>
            <person name="Dumas B."/>
            <person name="Ferriera S."/>
            <person name="Fuerstenberg S.I."/>
            <person name="Gachon C.M."/>
            <person name="Gaulin E."/>
            <person name="Govers F."/>
            <person name="Grenville-Briggs L."/>
            <person name="Horner N."/>
            <person name="Hostetler J."/>
            <person name="Jiang R.H."/>
            <person name="Johnson J."/>
            <person name="Krajaejun T."/>
            <person name="Lin H."/>
            <person name="Meijer H.J."/>
            <person name="Moore B."/>
            <person name="Morris P."/>
            <person name="Phuntmart V."/>
            <person name="Puiu D."/>
            <person name="Shetty J."/>
            <person name="Stajich J.E."/>
            <person name="Tripathy S."/>
            <person name="Wawra S."/>
            <person name="van West P."/>
            <person name="Whitty B.R."/>
            <person name="Coutinho P.M."/>
            <person name="Henrissat B."/>
            <person name="Martin F."/>
            <person name="Thomas P.D."/>
            <person name="Tyler B.M."/>
            <person name="De Vries R.P."/>
            <person name="Kamoun S."/>
            <person name="Yandell M."/>
            <person name="Tisserat N."/>
            <person name="Buell C.R."/>
        </authorList>
    </citation>
    <scope>NUCLEOTIDE SEQUENCE</scope>
    <source>
        <strain evidence="4">DAOM:BR144</strain>
    </source>
</reference>
<dbReference type="Proteomes" id="UP000019132">
    <property type="component" value="Unassembled WGS sequence"/>
</dbReference>
<protein>
    <submittedName>
        <fullName evidence="3">Uncharacterized protein</fullName>
    </submittedName>
</protein>
<feature type="coiled-coil region" evidence="1">
    <location>
        <begin position="627"/>
        <end position="661"/>
    </location>
</feature>
<accession>K3XAB3</accession>
<name>K3XAB3_GLOUD</name>
<dbReference type="OMA" id="MELGTAN"/>
<reference evidence="4" key="2">
    <citation type="submission" date="2010-04" db="EMBL/GenBank/DDBJ databases">
        <authorList>
            <person name="Buell R."/>
            <person name="Hamilton J."/>
            <person name="Hostetler J."/>
        </authorList>
    </citation>
    <scope>NUCLEOTIDE SEQUENCE [LARGE SCALE GENOMIC DNA]</scope>
    <source>
        <strain evidence="4">DAOM:BR144</strain>
    </source>
</reference>
<feature type="compositionally biased region" description="Basic and acidic residues" evidence="2">
    <location>
        <begin position="167"/>
        <end position="206"/>
    </location>
</feature>
<keyword evidence="1" id="KW-0175">Coiled coil</keyword>
<evidence type="ECO:0000256" key="2">
    <source>
        <dbReference type="SAM" id="MobiDB-lite"/>
    </source>
</evidence>
<feature type="region of interest" description="Disordered" evidence="2">
    <location>
        <begin position="167"/>
        <end position="260"/>
    </location>
</feature>
<feature type="coiled-coil region" evidence="1">
    <location>
        <begin position="408"/>
        <end position="435"/>
    </location>
</feature>
<dbReference type="InParanoid" id="K3XAB3"/>
<feature type="compositionally biased region" description="Basic and acidic residues" evidence="2">
    <location>
        <begin position="225"/>
        <end position="240"/>
    </location>
</feature>
<feature type="region of interest" description="Disordered" evidence="2">
    <location>
        <begin position="324"/>
        <end position="354"/>
    </location>
</feature>
<evidence type="ECO:0000256" key="1">
    <source>
        <dbReference type="SAM" id="Coils"/>
    </source>
</evidence>
<dbReference type="AlphaFoldDB" id="K3XAB3"/>
<reference evidence="3" key="3">
    <citation type="submission" date="2015-02" db="UniProtKB">
        <authorList>
            <consortium name="EnsemblProtists"/>
        </authorList>
    </citation>
    <scope>IDENTIFICATION</scope>
    <source>
        <strain evidence="3">DAOM BR144</strain>
    </source>
</reference>
<dbReference type="EnsemblProtists" id="PYU1_T014162">
    <property type="protein sequence ID" value="PYU1_T014162"/>
    <property type="gene ID" value="PYU1_G014132"/>
</dbReference>
<sequence>MPLFESVEGDLTAFFVSQGSVFDSLVKSFMERLVLMETRINTLSIDMSSNFQNVHELIHSANMSKAAAIAALALTHEAHEAAPVQQKATPDYNAAVNVNVNHMGSDELEYYIMTLSRQLHLVLELFFQPYALDAMSKVQSKQAQFQTISDVLTQNEAILMQLSALERSEQRLPPEQERDPVDGQGNHDREEVRQTIDSTLEAREKNEGDEEEKYQEAEVAVDASQLDKEEAIPNAEHEMAPPDCSNLDASEPSAPDTEPAQPLVVDNDEAPENAPEVKVEVEIPPTELDISIKDDPKDQGDIQDTSFENIVIPEQERNEVTFPFPKSRRGTKRDNTQCIGDNNRKGTGIAMSRQRKQSLYDSFREFHERQSTEEERQRLRDEELLHKMQQMVLSSCRNTRREIIPTLSSMWQERLAELERQQIKLRTEWQQQQQQQVTPEVLERQQQQLQQEIDRQLMAFLSTQQVQEQQTTEIWTRIHDFPNQFMRKEDFEEMATMWLQSARDECVFGVSAGALTAFKDELSELQGKLQTLEAPSPEMEQLLAEVQRVLELLTKVLELLEADGLHSPQGVQMMQTVCTLLTMVDDLAQNMQNDQESDATSAAFISEALRRMELGTVNLLEAFEAQQNRYQQAFEQQHAAIAQLQRELWEQKQADQELKNQLAECPSQEDTMRFIQELRDQISMARSDSAMRMLETVDALRLKMSGLPTVDVIEKLRHTIQTKADRAEMDRLESLLAAANSSTNSAAPMAPFGSLMKAPMRCLSCDQTLPYVPTGSPPSLEHHGGPHLPRTCFHHPHPQDPSEQPHYYDDTHTGSGIGFRELFAPSVAAVRRRKEREHNLPLLGLPQNTWTVNAAVPSRATFVNLDDGRNRIPLRKTLLSDQVIYGPAITPNAFRKREFYRFDGQQTARPKTALPSDRRGEIITRSISSTVVIRPFAEQQQSEELETTRSKR</sequence>
<evidence type="ECO:0000313" key="4">
    <source>
        <dbReference type="Proteomes" id="UP000019132"/>
    </source>
</evidence>
<evidence type="ECO:0000313" key="3">
    <source>
        <dbReference type="EnsemblProtists" id="PYU1_T014162"/>
    </source>
</evidence>
<organism evidence="3 4">
    <name type="scientific">Globisporangium ultimum (strain ATCC 200006 / CBS 805.95 / DAOM BR144)</name>
    <name type="common">Pythium ultimum</name>
    <dbReference type="NCBI Taxonomy" id="431595"/>
    <lineage>
        <taxon>Eukaryota</taxon>
        <taxon>Sar</taxon>
        <taxon>Stramenopiles</taxon>
        <taxon>Oomycota</taxon>
        <taxon>Peronosporomycetes</taxon>
        <taxon>Pythiales</taxon>
        <taxon>Pythiaceae</taxon>
        <taxon>Globisporangium</taxon>
    </lineage>
</organism>
<keyword evidence="4" id="KW-1185">Reference proteome</keyword>
<dbReference type="EMBL" id="ADOS01001529">
    <property type="status" value="NOT_ANNOTATED_CDS"/>
    <property type="molecule type" value="Genomic_DNA"/>
</dbReference>
<dbReference type="eggNOG" id="ENOG502SC9U">
    <property type="taxonomic scope" value="Eukaryota"/>
</dbReference>
<dbReference type="HOGENOM" id="CLU_337567_0_0_1"/>
<proteinExistence type="predicted"/>
<feature type="region of interest" description="Disordered" evidence="2">
    <location>
        <begin position="774"/>
        <end position="804"/>
    </location>
</feature>
<dbReference type="VEuPathDB" id="FungiDB:PYU1_G014132"/>